<dbReference type="AlphaFoldDB" id="A0A1M6FZ00"/>
<name>A0A1M6FZ00_9RHOB</name>
<keyword evidence="3" id="KW-0808">Transferase</keyword>
<dbReference type="Proteomes" id="UP000184292">
    <property type="component" value="Unassembled WGS sequence"/>
</dbReference>
<dbReference type="Pfam" id="PF00534">
    <property type="entry name" value="Glycos_transf_1"/>
    <property type="match status" value="1"/>
</dbReference>
<evidence type="ECO:0000313" key="3">
    <source>
        <dbReference type="EMBL" id="SHJ02978.1"/>
    </source>
</evidence>
<dbReference type="PANTHER" id="PTHR45947:SF15">
    <property type="entry name" value="TEICHURONIC ACID BIOSYNTHESIS GLYCOSYLTRANSFERASE TUAC-RELATED"/>
    <property type="match status" value="1"/>
</dbReference>
<gene>
    <name evidence="3" type="ORF">SAMN05444417_2584</name>
</gene>
<proteinExistence type="predicted"/>
<sequence length="415" mass="43985">MSAPLHPPLPGPVSYLTGEFPRASDTFIQREIAGLEAAGFDIRPCSVRRTGAEHLTGPEQRDLQARTFHVLEAAKRPAALRAHLAAMRAGRWGRTLRLAWSVSARGLRGRLYGLIYFHEAIVLAAHLRAIGAVHLHNHIAKSSGTVAMLAGEASGIPHSFTLHGPDIFFAPEHWRLDAKIARAAFVACISRFARAQAMLWSDSAHWDRLHIVHCGVDPARYAGAAEGAGTRALFVGRLSAVKGVPVLFDALERTPGVTLTLIGDGPDRPALEAAARARNLPVTFLGYRSQAEVAEALAAHDMLVLPSFAEGVPVVLMEALAAGRAAIATNVGGVSELIVEGETGLLIPPGDAGALAAAMRRVAGDAALRNHLAQAGRRKVKAEFDAAAEALRLGAHFVACHAGLPRPVERSGVDQ</sequence>
<dbReference type="PANTHER" id="PTHR45947">
    <property type="entry name" value="SULFOQUINOVOSYL TRANSFERASE SQD2"/>
    <property type="match status" value="1"/>
</dbReference>
<dbReference type="SUPFAM" id="SSF53756">
    <property type="entry name" value="UDP-Glycosyltransferase/glycogen phosphorylase"/>
    <property type="match status" value="1"/>
</dbReference>
<keyword evidence="4" id="KW-1185">Reference proteome</keyword>
<dbReference type="RefSeq" id="WP_073331200.1">
    <property type="nucleotide sequence ID" value="NZ_FQYO01000004.1"/>
</dbReference>
<dbReference type="GO" id="GO:0016757">
    <property type="term" value="F:glycosyltransferase activity"/>
    <property type="evidence" value="ECO:0007669"/>
    <property type="project" value="InterPro"/>
</dbReference>
<evidence type="ECO:0000313" key="4">
    <source>
        <dbReference type="Proteomes" id="UP000184292"/>
    </source>
</evidence>
<dbReference type="InterPro" id="IPR001296">
    <property type="entry name" value="Glyco_trans_1"/>
</dbReference>
<dbReference type="InterPro" id="IPR028098">
    <property type="entry name" value="Glyco_trans_4-like_N"/>
</dbReference>
<feature type="domain" description="Glycosyl transferase family 1" evidence="1">
    <location>
        <begin position="232"/>
        <end position="378"/>
    </location>
</feature>
<dbReference type="InterPro" id="IPR050194">
    <property type="entry name" value="Glycosyltransferase_grp1"/>
</dbReference>
<protein>
    <submittedName>
        <fullName evidence="3">Glycosyltransferase involved in cell wall bisynthesis</fullName>
    </submittedName>
</protein>
<dbReference type="EMBL" id="FQYO01000004">
    <property type="protein sequence ID" value="SHJ02978.1"/>
    <property type="molecule type" value="Genomic_DNA"/>
</dbReference>
<dbReference type="Pfam" id="PF13439">
    <property type="entry name" value="Glyco_transf_4"/>
    <property type="match status" value="1"/>
</dbReference>
<dbReference type="OrthoDB" id="9790710at2"/>
<feature type="domain" description="Glycosyltransferase subfamily 4-like N-terminal" evidence="2">
    <location>
        <begin position="110"/>
        <end position="220"/>
    </location>
</feature>
<accession>A0A1M6FZ00</accession>
<evidence type="ECO:0000259" key="1">
    <source>
        <dbReference type="Pfam" id="PF00534"/>
    </source>
</evidence>
<reference evidence="3 4" key="1">
    <citation type="submission" date="2016-11" db="EMBL/GenBank/DDBJ databases">
        <authorList>
            <person name="Jaros S."/>
            <person name="Januszkiewicz K."/>
            <person name="Wedrychowicz H."/>
        </authorList>
    </citation>
    <scope>NUCLEOTIDE SEQUENCE [LARGE SCALE GENOMIC DNA]</scope>
    <source>
        <strain evidence="3 4">DSM 100565</strain>
    </source>
</reference>
<dbReference type="STRING" id="1447782.SAMN05444417_2584"/>
<dbReference type="Gene3D" id="3.40.50.2000">
    <property type="entry name" value="Glycogen Phosphorylase B"/>
    <property type="match status" value="2"/>
</dbReference>
<evidence type="ECO:0000259" key="2">
    <source>
        <dbReference type="Pfam" id="PF13439"/>
    </source>
</evidence>
<organism evidence="3 4">
    <name type="scientific">Wenxinia saemankumensis</name>
    <dbReference type="NCBI Taxonomy" id="1447782"/>
    <lineage>
        <taxon>Bacteria</taxon>
        <taxon>Pseudomonadati</taxon>
        <taxon>Pseudomonadota</taxon>
        <taxon>Alphaproteobacteria</taxon>
        <taxon>Rhodobacterales</taxon>
        <taxon>Roseobacteraceae</taxon>
        <taxon>Wenxinia</taxon>
    </lineage>
</organism>